<dbReference type="AlphaFoldDB" id="A0A7L4UM70"/>
<sequence length="239" mass="27624">MERKKYILIALFVSFCVSVFGQTNTEIYKAYISGNMVAWKTHMNSYKANTNEQKLNLINYQYGYIAYCIDQDKDDEAEKYLAKAEIILTELEKKQYEISMVNAYKSAFVGFKIGLSPYKAPFIGQESLEFAKKSVTQDDTNYFGYVQLGNIAFYTPAMFGGSKADAMKHYLKALELLEKNPPSLKNNWNYLNLLATIINAYYEIGKYEKAKQYCIKTLAIEPNFDWVKNVLYPKIKKNL</sequence>
<evidence type="ECO:0000256" key="1">
    <source>
        <dbReference type="SAM" id="SignalP"/>
    </source>
</evidence>
<dbReference type="SMART" id="SM00028">
    <property type="entry name" value="TPR"/>
    <property type="match status" value="2"/>
</dbReference>
<dbReference type="Proteomes" id="UP000251835">
    <property type="component" value="Unassembled WGS sequence"/>
</dbReference>
<reference evidence="2 3" key="1">
    <citation type="submission" date="2018-05" db="EMBL/GenBank/DDBJ databases">
        <title>Genomic Encyclopedia of Type Strains, Phase IV (KMG-IV): sequencing the most valuable type-strain genomes for metagenomic binning, comparative biology and taxonomic classification.</title>
        <authorList>
            <person name="Goeker M."/>
        </authorList>
    </citation>
    <scope>NUCLEOTIDE SEQUENCE [LARGE SCALE GENOMIC DNA]</scope>
    <source>
        <strain evidence="2 3">DSM 28579</strain>
    </source>
</reference>
<keyword evidence="3" id="KW-1185">Reference proteome</keyword>
<dbReference type="Gene3D" id="1.25.40.10">
    <property type="entry name" value="Tetratricopeptide repeat domain"/>
    <property type="match status" value="1"/>
</dbReference>
<feature type="chain" id="PRO_5029913078" description="Tetratricopeptide repeat protein" evidence="1">
    <location>
        <begin position="22"/>
        <end position="239"/>
    </location>
</feature>
<dbReference type="OrthoDB" id="1494029at2"/>
<gene>
    <name evidence="2" type="ORF">C7377_1864</name>
</gene>
<evidence type="ECO:0008006" key="4">
    <source>
        <dbReference type="Google" id="ProtNLM"/>
    </source>
</evidence>
<dbReference type="RefSeq" id="WP_116497064.1">
    <property type="nucleotide sequence ID" value="NZ_QENZ01000008.1"/>
</dbReference>
<name>A0A7L4UM70_BALHA</name>
<protein>
    <recommendedName>
        <fullName evidence="4">Tetratricopeptide repeat protein</fullName>
    </recommendedName>
</protein>
<organism evidence="2 3">
    <name type="scientific">Balneicella halophila</name>
    <dbReference type="NCBI Taxonomy" id="1537566"/>
    <lineage>
        <taxon>Bacteria</taxon>
        <taxon>Pseudomonadati</taxon>
        <taxon>Bacteroidota</taxon>
        <taxon>Bacteroidia</taxon>
        <taxon>Bacteroidales</taxon>
        <taxon>Balneicellaceae</taxon>
        <taxon>Balneicella</taxon>
    </lineage>
</organism>
<dbReference type="InterPro" id="IPR011990">
    <property type="entry name" value="TPR-like_helical_dom_sf"/>
</dbReference>
<feature type="signal peptide" evidence="1">
    <location>
        <begin position="1"/>
        <end position="21"/>
    </location>
</feature>
<comment type="caution">
    <text evidence="2">The sequence shown here is derived from an EMBL/GenBank/DDBJ whole genome shotgun (WGS) entry which is preliminary data.</text>
</comment>
<proteinExistence type="predicted"/>
<evidence type="ECO:0000313" key="3">
    <source>
        <dbReference type="Proteomes" id="UP000251835"/>
    </source>
</evidence>
<evidence type="ECO:0000313" key="2">
    <source>
        <dbReference type="EMBL" id="PVX49220.1"/>
    </source>
</evidence>
<dbReference type="InterPro" id="IPR019734">
    <property type="entry name" value="TPR_rpt"/>
</dbReference>
<dbReference type="EMBL" id="QENZ01000008">
    <property type="protein sequence ID" value="PVX49220.1"/>
    <property type="molecule type" value="Genomic_DNA"/>
</dbReference>
<keyword evidence="1" id="KW-0732">Signal</keyword>
<accession>A0A7L4UM70</accession>
<dbReference type="SUPFAM" id="SSF48452">
    <property type="entry name" value="TPR-like"/>
    <property type="match status" value="1"/>
</dbReference>